<feature type="chain" id="PRO_5045883322" evidence="3">
    <location>
        <begin position="28"/>
        <end position="367"/>
    </location>
</feature>
<dbReference type="Gene3D" id="1.20.1420.20">
    <property type="entry name" value="M75 peptidase, HXXE motif"/>
    <property type="match status" value="1"/>
</dbReference>
<evidence type="ECO:0000259" key="4">
    <source>
        <dbReference type="Pfam" id="PF09375"/>
    </source>
</evidence>
<dbReference type="InterPro" id="IPR034984">
    <property type="entry name" value="Imelysin-like_IPPA"/>
</dbReference>
<sequence>MKLTRRHSLLSVIATALWQLLPHGARAADKYAAFNAAFARDIAIPSLKTFVATTEAQVKAAAAFKAKPDAAGLDGLHKAFGDVSDAWMAAQLLRFGPLSQEQRMDRVEYWPERRSITDKQLAGLVSAADTSKLAPDVFARASVAVQGLGALERLIYEGDNPLQHFADASPAAAYRLALVAAIADNLHRIANEALADWQALEPKLAKGDQAGLAATPVEATGQIYAGLLTTMQIIADQKIGLPLGKDINLAKPNQAEQWRAGRSLQNIALNLAAMRHAVTGNDAGSFASFLGGKDIEPRLSAAFDDCHKALAAIKQPLPEAVADDKDGRQQVEMFYVKLNLVRDILTQEMPGAIGITLGFNDLDGDGA</sequence>
<feature type="domain" description="Imelysin-like" evidence="4">
    <location>
        <begin position="43"/>
        <end position="337"/>
    </location>
</feature>
<keyword evidence="2 3" id="KW-0732">Signal</keyword>
<proteinExistence type="predicted"/>
<dbReference type="InterPro" id="IPR018976">
    <property type="entry name" value="Imelysin-like"/>
</dbReference>
<comment type="subcellular location">
    <subcellularLocation>
        <location evidence="1">Cell envelope</location>
    </subcellularLocation>
</comment>
<organism evidence="5 6">
    <name type="scientific">Dongia soli</name>
    <dbReference type="NCBI Taxonomy" id="600628"/>
    <lineage>
        <taxon>Bacteria</taxon>
        <taxon>Pseudomonadati</taxon>
        <taxon>Pseudomonadota</taxon>
        <taxon>Alphaproteobacteria</taxon>
        <taxon>Rhodospirillales</taxon>
        <taxon>Dongiaceae</taxon>
        <taxon>Dongia</taxon>
    </lineage>
</organism>
<gene>
    <name evidence="5" type="ORF">SMD27_19210</name>
</gene>
<evidence type="ECO:0000313" key="5">
    <source>
        <dbReference type="EMBL" id="MDY0884982.1"/>
    </source>
</evidence>
<evidence type="ECO:0000256" key="2">
    <source>
        <dbReference type="ARBA" id="ARBA00022729"/>
    </source>
</evidence>
<reference evidence="5 6" key="1">
    <citation type="journal article" date="2016" name="Antonie Van Leeuwenhoek">
        <title>Dongia soli sp. nov., isolated from soil from Dokdo, Korea.</title>
        <authorList>
            <person name="Kim D.U."/>
            <person name="Lee H."/>
            <person name="Kim H."/>
            <person name="Kim S.G."/>
            <person name="Ka J.O."/>
        </authorList>
    </citation>
    <scope>NUCLEOTIDE SEQUENCE [LARGE SCALE GENOMIC DNA]</scope>
    <source>
        <strain evidence="5 6">D78</strain>
    </source>
</reference>
<keyword evidence="6" id="KW-1185">Reference proteome</keyword>
<accession>A0ABU5EFL0</accession>
<protein>
    <submittedName>
        <fullName evidence="5">Imelysin family protein</fullName>
    </submittedName>
</protein>
<feature type="signal peptide" evidence="3">
    <location>
        <begin position="1"/>
        <end position="27"/>
    </location>
</feature>
<dbReference type="Proteomes" id="UP001279642">
    <property type="component" value="Unassembled WGS sequence"/>
</dbReference>
<evidence type="ECO:0000256" key="1">
    <source>
        <dbReference type="ARBA" id="ARBA00004196"/>
    </source>
</evidence>
<dbReference type="CDD" id="cd14659">
    <property type="entry name" value="Imelysin-like_IPPA"/>
    <property type="match status" value="1"/>
</dbReference>
<dbReference type="EMBL" id="JAXCLW010000007">
    <property type="protein sequence ID" value="MDY0884982.1"/>
    <property type="molecule type" value="Genomic_DNA"/>
</dbReference>
<dbReference type="RefSeq" id="WP_320510056.1">
    <property type="nucleotide sequence ID" value="NZ_JAXCLW010000007.1"/>
</dbReference>
<name>A0ABU5EFL0_9PROT</name>
<evidence type="ECO:0000256" key="3">
    <source>
        <dbReference type="SAM" id="SignalP"/>
    </source>
</evidence>
<dbReference type="InterPro" id="IPR038352">
    <property type="entry name" value="Imelysin_sf"/>
</dbReference>
<evidence type="ECO:0000313" key="6">
    <source>
        <dbReference type="Proteomes" id="UP001279642"/>
    </source>
</evidence>
<dbReference type="Pfam" id="PF09375">
    <property type="entry name" value="Peptidase_M75"/>
    <property type="match status" value="1"/>
</dbReference>
<comment type="caution">
    <text evidence="5">The sequence shown here is derived from an EMBL/GenBank/DDBJ whole genome shotgun (WGS) entry which is preliminary data.</text>
</comment>